<dbReference type="EMBL" id="KB446548">
    <property type="protein sequence ID" value="EME38083.1"/>
    <property type="molecule type" value="Genomic_DNA"/>
</dbReference>
<keyword evidence="2" id="KW-1185">Reference proteome</keyword>
<dbReference type="HOGENOM" id="CLU_1142579_0_0_1"/>
<reference evidence="1 2" key="2">
    <citation type="journal article" date="2012" name="PLoS Pathog.">
        <title>Diverse lifestyles and strategies of plant pathogenesis encoded in the genomes of eighteen Dothideomycetes fungi.</title>
        <authorList>
            <person name="Ohm R.A."/>
            <person name="Feau N."/>
            <person name="Henrissat B."/>
            <person name="Schoch C.L."/>
            <person name="Horwitz B.A."/>
            <person name="Barry K.W."/>
            <person name="Condon B.J."/>
            <person name="Copeland A.C."/>
            <person name="Dhillon B."/>
            <person name="Glaser F."/>
            <person name="Hesse C.N."/>
            <person name="Kosti I."/>
            <person name="LaButti K."/>
            <person name="Lindquist E.A."/>
            <person name="Lucas S."/>
            <person name="Salamov A.A."/>
            <person name="Bradshaw R.E."/>
            <person name="Ciuffetti L."/>
            <person name="Hamelin R.C."/>
            <person name="Kema G.H.J."/>
            <person name="Lawrence C."/>
            <person name="Scott J.A."/>
            <person name="Spatafora J.W."/>
            <person name="Turgeon B.G."/>
            <person name="de Wit P.J.G.M."/>
            <person name="Zhong S."/>
            <person name="Goodwin S.B."/>
            <person name="Grigoriev I.V."/>
        </authorList>
    </citation>
    <scope>NUCLEOTIDE SEQUENCE [LARGE SCALE GENOMIC DNA]</scope>
    <source>
        <strain evidence="2">NZE10 / CBS 128990</strain>
    </source>
</reference>
<proteinExistence type="predicted"/>
<dbReference type="Proteomes" id="UP000016933">
    <property type="component" value="Unassembled WGS sequence"/>
</dbReference>
<gene>
    <name evidence="1" type="ORF">DOTSEDRAFT_39624</name>
</gene>
<dbReference type="AlphaFoldDB" id="M2XZG5"/>
<evidence type="ECO:0000313" key="2">
    <source>
        <dbReference type="Proteomes" id="UP000016933"/>
    </source>
</evidence>
<reference evidence="2" key="1">
    <citation type="journal article" date="2012" name="PLoS Genet.">
        <title>The genomes of the fungal plant pathogens Cladosporium fulvum and Dothistroma septosporum reveal adaptation to different hosts and lifestyles but also signatures of common ancestry.</title>
        <authorList>
            <person name="de Wit P.J.G.M."/>
            <person name="van der Burgt A."/>
            <person name="Oekmen B."/>
            <person name="Stergiopoulos I."/>
            <person name="Abd-Elsalam K.A."/>
            <person name="Aerts A.L."/>
            <person name="Bahkali A.H."/>
            <person name="Beenen H.G."/>
            <person name="Chettri P."/>
            <person name="Cox M.P."/>
            <person name="Datema E."/>
            <person name="de Vries R.P."/>
            <person name="Dhillon B."/>
            <person name="Ganley A.R."/>
            <person name="Griffiths S.A."/>
            <person name="Guo Y."/>
            <person name="Hamelin R.C."/>
            <person name="Henrissat B."/>
            <person name="Kabir M.S."/>
            <person name="Jashni M.K."/>
            <person name="Kema G."/>
            <person name="Klaubauf S."/>
            <person name="Lapidus A."/>
            <person name="Levasseur A."/>
            <person name="Lindquist E."/>
            <person name="Mehrabi R."/>
            <person name="Ohm R.A."/>
            <person name="Owen T.J."/>
            <person name="Salamov A."/>
            <person name="Schwelm A."/>
            <person name="Schijlen E."/>
            <person name="Sun H."/>
            <person name="van den Burg H.A."/>
            <person name="van Ham R.C.H.J."/>
            <person name="Zhang S."/>
            <person name="Goodwin S.B."/>
            <person name="Grigoriev I.V."/>
            <person name="Collemare J."/>
            <person name="Bradshaw R.E."/>
        </authorList>
    </citation>
    <scope>NUCLEOTIDE SEQUENCE [LARGE SCALE GENOMIC DNA]</scope>
    <source>
        <strain evidence="2">NZE10 / CBS 128990</strain>
    </source>
</reference>
<accession>M2XZG5</accession>
<name>M2XZG5_DOTSN</name>
<organism evidence="1 2">
    <name type="scientific">Dothistroma septosporum (strain NZE10 / CBS 128990)</name>
    <name type="common">Red band needle blight fungus</name>
    <name type="synonym">Mycosphaerella pini</name>
    <dbReference type="NCBI Taxonomy" id="675120"/>
    <lineage>
        <taxon>Eukaryota</taxon>
        <taxon>Fungi</taxon>
        <taxon>Dikarya</taxon>
        <taxon>Ascomycota</taxon>
        <taxon>Pezizomycotina</taxon>
        <taxon>Dothideomycetes</taxon>
        <taxon>Dothideomycetidae</taxon>
        <taxon>Mycosphaerellales</taxon>
        <taxon>Mycosphaerellaceae</taxon>
        <taxon>Dothistroma</taxon>
    </lineage>
</organism>
<evidence type="ECO:0000313" key="1">
    <source>
        <dbReference type="EMBL" id="EME38083.1"/>
    </source>
</evidence>
<sequence>MSFLSRTNGSPPDSDDRFDVSAMIAIVVVHVIPTPRDFHMHLFGNPIFLRESAKCFAHRRNNLSRCTALLFATFYTYSRAYCQAPARRRINDSSPGKLLLTWLQTRLSSQRLTAGVHHTIALPPHQGIIVLIQDRYRINVDELGTAMTVGGRPLPQRDIIGGVEEDTIDTGDIASRRYSHRIAPRLVYHAMVGVHLPARCCSASRAHIRTTSKTRPAGRKSACLGGRCETRCGSKIMTIRLRL</sequence>
<protein>
    <submittedName>
        <fullName evidence="1">Uncharacterized protein</fullName>
    </submittedName>
</protein>